<accession>A0ABX3JR38</accession>
<keyword evidence="5" id="KW-1185">Reference proteome</keyword>
<gene>
    <name evidence="4" type="ORF">BBD40_27170</name>
</gene>
<keyword evidence="2" id="KW-0472">Membrane</keyword>
<dbReference type="PANTHER" id="PTHR46401">
    <property type="entry name" value="GLYCOSYLTRANSFERASE WBBK-RELATED"/>
    <property type="match status" value="1"/>
</dbReference>
<dbReference type="CDD" id="cd03801">
    <property type="entry name" value="GT4_PimA-like"/>
    <property type="match status" value="1"/>
</dbReference>
<dbReference type="Pfam" id="PF00534">
    <property type="entry name" value="Glycos_transf_1"/>
    <property type="match status" value="1"/>
</dbReference>
<comment type="caution">
    <text evidence="4">The sequence shown here is derived from an EMBL/GenBank/DDBJ whole genome shotgun (WGS) entry which is preliminary data.</text>
</comment>
<keyword evidence="2" id="KW-1133">Transmembrane helix</keyword>
<dbReference type="InterPro" id="IPR001296">
    <property type="entry name" value="Glyco_trans_1"/>
</dbReference>
<proteinExistence type="predicted"/>
<evidence type="ECO:0000256" key="1">
    <source>
        <dbReference type="ARBA" id="ARBA00022679"/>
    </source>
</evidence>
<reference evidence="4 5" key="1">
    <citation type="submission" date="2016-12" db="EMBL/GenBank/DDBJ databases">
        <title>Genome sequencing and description of Paenibacillus sp. nov. from high altitude lake in the Indian Trans- Himalayas.</title>
        <authorList>
            <person name="Kiran S."/>
            <person name="Swarnkar M.K."/>
            <person name="Rana A."/>
            <person name="Tewari R."/>
            <person name="Gulati A."/>
        </authorList>
    </citation>
    <scope>NUCLEOTIDE SEQUENCE [LARGE SCALE GENOMIC DNA]</scope>
    <source>
        <strain evidence="4 5">IHBB 9951</strain>
    </source>
</reference>
<sequence length="380" mass="44121">MDKTLFFDTTCSGHRSSYDLSLMKGVSQVREVLFVSKITNQMSVSLEEEGIQYVSITTSKKHHLLHDLSLLIQMVRIARRSKIKHIHLLYLDSLLILLLILAPFLWIFNFKITGTLHWSPNKFIKRLLLKILILGKTLQNIVVHGDYTKDRIRELLGNRREDCVFSIPYPHLHNTGQTNPENGLPPDERARIEQLERPFLLLFGGLRYDKGADLLIESLKHIQNRRFTLLIVGKEEYFDHQFIERELEGTELKNHVFLKLGYVPDEEVSYYFAMTDAVVLPYRRIFTGQSGPLTEGAANRKFIIGPDHGELGYTIKTYDLGFTYAVEDTNDLANMIQTYIDIFNSDPNQLKPSGFDFYKGIVSEQHFWHRYQEFFTKVAS</sequence>
<feature type="transmembrane region" description="Helical" evidence="2">
    <location>
        <begin position="88"/>
        <end position="108"/>
    </location>
</feature>
<name>A0ABX3JR38_9BACL</name>
<dbReference type="RefSeq" id="WP_077570358.1">
    <property type="nucleotide sequence ID" value="NZ_MRVI01000002.1"/>
</dbReference>
<dbReference type="PANTHER" id="PTHR46401:SF2">
    <property type="entry name" value="GLYCOSYLTRANSFERASE WBBK-RELATED"/>
    <property type="match status" value="1"/>
</dbReference>
<protein>
    <recommendedName>
        <fullName evidence="3">Glycosyl transferase family 1 domain-containing protein</fullName>
    </recommendedName>
</protein>
<keyword evidence="2" id="KW-0812">Transmembrane</keyword>
<organism evidence="4 5">
    <name type="scientific">Paenibacillus ihbetae</name>
    <dbReference type="NCBI Taxonomy" id="1870820"/>
    <lineage>
        <taxon>Bacteria</taxon>
        <taxon>Bacillati</taxon>
        <taxon>Bacillota</taxon>
        <taxon>Bacilli</taxon>
        <taxon>Bacillales</taxon>
        <taxon>Paenibacillaceae</taxon>
        <taxon>Paenibacillus</taxon>
    </lineage>
</organism>
<keyword evidence="1" id="KW-0808">Transferase</keyword>
<evidence type="ECO:0000259" key="3">
    <source>
        <dbReference type="Pfam" id="PF00534"/>
    </source>
</evidence>
<evidence type="ECO:0000313" key="5">
    <source>
        <dbReference type="Proteomes" id="UP000189059"/>
    </source>
</evidence>
<dbReference type="EMBL" id="MRVI01000002">
    <property type="protein sequence ID" value="OOC59306.1"/>
    <property type="molecule type" value="Genomic_DNA"/>
</dbReference>
<feature type="domain" description="Glycosyl transferase family 1" evidence="3">
    <location>
        <begin position="194"/>
        <end position="340"/>
    </location>
</feature>
<dbReference type="Proteomes" id="UP000189059">
    <property type="component" value="Unassembled WGS sequence"/>
</dbReference>
<evidence type="ECO:0000313" key="4">
    <source>
        <dbReference type="EMBL" id="OOC59306.1"/>
    </source>
</evidence>
<evidence type="ECO:0000256" key="2">
    <source>
        <dbReference type="SAM" id="Phobius"/>
    </source>
</evidence>
<dbReference type="SUPFAM" id="SSF53756">
    <property type="entry name" value="UDP-Glycosyltransferase/glycogen phosphorylase"/>
    <property type="match status" value="1"/>
</dbReference>
<dbReference type="Gene3D" id="3.40.50.2000">
    <property type="entry name" value="Glycogen Phosphorylase B"/>
    <property type="match status" value="2"/>
</dbReference>